<evidence type="ECO:0000313" key="2">
    <source>
        <dbReference type="Proteomes" id="UP000774617"/>
    </source>
</evidence>
<protein>
    <recommendedName>
        <fullName evidence="3">Lipocalin-like domain-containing protein</fullName>
    </recommendedName>
</protein>
<proteinExistence type="predicted"/>
<accession>A0ABQ8G7M8</accession>
<reference evidence="1 2" key="1">
    <citation type="journal article" date="2021" name="Nat. Commun.">
        <title>Genetic determinants of endophytism in the Arabidopsis root mycobiome.</title>
        <authorList>
            <person name="Mesny F."/>
            <person name="Miyauchi S."/>
            <person name="Thiergart T."/>
            <person name="Pickel B."/>
            <person name="Atanasova L."/>
            <person name="Karlsson M."/>
            <person name="Huettel B."/>
            <person name="Barry K.W."/>
            <person name="Haridas S."/>
            <person name="Chen C."/>
            <person name="Bauer D."/>
            <person name="Andreopoulos W."/>
            <person name="Pangilinan J."/>
            <person name="LaButti K."/>
            <person name="Riley R."/>
            <person name="Lipzen A."/>
            <person name="Clum A."/>
            <person name="Drula E."/>
            <person name="Henrissat B."/>
            <person name="Kohler A."/>
            <person name="Grigoriev I.V."/>
            <person name="Martin F.M."/>
            <person name="Hacquard S."/>
        </authorList>
    </citation>
    <scope>NUCLEOTIDE SEQUENCE [LARGE SCALE GENOMIC DNA]</scope>
    <source>
        <strain evidence="1 2">MPI-SDFR-AT-0080</strain>
    </source>
</reference>
<organism evidence="1 2">
    <name type="scientific">Macrophomina phaseolina</name>
    <dbReference type="NCBI Taxonomy" id="35725"/>
    <lineage>
        <taxon>Eukaryota</taxon>
        <taxon>Fungi</taxon>
        <taxon>Dikarya</taxon>
        <taxon>Ascomycota</taxon>
        <taxon>Pezizomycotina</taxon>
        <taxon>Dothideomycetes</taxon>
        <taxon>Dothideomycetes incertae sedis</taxon>
        <taxon>Botryosphaeriales</taxon>
        <taxon>Botryosphaeriaceae</taxon>
        <taxon>Macrophomina</taxon>
    </lineage>
</organism>
<evidence type="ECO:0008006" key="3">
    <source>
        <dbReference type="Google" id="ProtNLM"/>
    </source>
</evidence>
<sequence length="182" mass="19467">MTALTKAFQCFVGAWGFLNGTITNTTTGELLPDWHSPYPSGISVYAPSGYFSYDVTANDTTQPEFRPRNVSLPAQPGDSVNAWATIAQHSLGGGGPFTLVNVTEGSNNNATTWSNGTSSDGIRGTQLSTFRSATLPALVGVTLENEFEFFDRCDVHMLRSSPAPGTVQTAFFYRLPENAATA</sequence>
<keyword evidence="2" id="KW-1185">Reference proteome</keyword>
<gene>
    <name evidence="1" type="ORF">B0J12DRAFT_741323</name>
</gene>
<comment type="caution">
    <text evidence="1">The sequence shown here is derived from an EMBL/GenBank/DDBJ whole genome shotgun (WGS) entry which is preliminary data.</text>
</comment>
<name>A0ABQ8G7M8_9PEZI</name>
<dbReference type="EMBL" id="JAGTJR010000016">
    <property type="protein sequence ID" value="KAH7047402.1"/>
    <property type="molecule type" value="Genomic_DNA"/>
</dbReference>
<evidence type="ECO:0000313" key="1">
    <source>
        <dbReference type="EMBL" id="KAH7047402.1"/>
    </source>
</evidence>
<dbReference type="Proteomes" id="UP000774617">
    <property type="component" value="Unassembled WGS sequence"/>
</dbReference>